<reference evidence="2" key="1">
    <citation type="submission" date="2023-10" db="EMBL/GenBank/DDBJ databases">
        <authorList>
            <person name="Chen Y."/>
            <person name="Shah S."/>
            <person name="Dougan E. K."/>
            <person name="Thang M."/>
            <person name="Chan C."/>
        </authorList>
    </citation>
    <scope>NUCLEOTIDE SEQUENCE [LARGE SCALE GENOMIC DNA]</scope>
</reference>
<evidence type="ECO:0000256" key="1">
    <source>
        <dbReference type="SAM" id="MobiDB-lite"/>
    </source>
</evidence>
<gene>
    <name evidence="2" type="ORF">PCOR1329_LOCUS9758</name>
</gene>
<dbReference type="Proteomes" id="UP001189429">
    <property type="component" value="Unassembled WGS sequence"/>
</dbReference>
<feature type="non-terminal residue" evidence="2">
    <location>
        <position position="105"/>
    </location>
</feature>
<keyword evidence="3" id="KW-1185">Reference proteome</keyword>
<sequence length="105" mass="10774">MQLFLPPSHRPLGARRPGVFFLGGSPAQLGTAEASSSASACSPPWWLPAPSGATGAQGGEASCRCRPGGPRRGGLREGGRREGRRTRACPLVQLVLVVAVVVGMA</sequence>
<protein>
    <submittedName>
        <fullName evidence="2">Uncharacterized protein</fullName>
    </submittedName>
</protein>
<dbReference type="EMBL" id="CAUYUJ010002736">
    <property type="protein sequence ID" value="CAK0802149.1"/>
    <property type="molecule type" value="Genomic_DNA"/>
</dbReference>
<comment type="caution">
    <text evidence="2">The sequence shown here is derived from an EMBL/GenBank/DDBJ whole genome shotgun (WGS) entry which is preliminary data.</text>
</comment>
<organism evidence="2 3">
    <name type="scientific">Prorocentrum cordatum</name>
    <dbReference type="NCBI Taxonomy" id="2364126"/>
    <lineage>
        <taxon>Eukaryota</taxon>
        <taxon>Sar</taxon>
        <taxon>Alveolata</taxon>
        <taxon>Dinophyceae</taxon>
        <taxon>Prorocentrales</taxon>
        <taxon>Prorocentraceae</taxon>
        <taxon>Prorocentrum</taxon>
    </lineage>
</organism>
<name>A0ABN9Q8L8_9DINO</name>
<proteinExistence type="predicted"/>
<feature type="region of interest" description="Disordered" evidence="1">
    <location>
        <begin position="49"/>
        <end position="83"/>
    </location>
</feature>
<evidence type="ECO:0000313" key="2">
    <source>
        <dbReference type="EMBL" id="CAK0802149.1"/>
    </source>
</evidence>
<evidence type="ECO:0000313" key="3">
    <source>
        <dbReference type="Proteomes" id="UP001189429"/>
    </source>
</evidence>
<accession>A0ABN9Q8L8</accession>